<dbReference type="Proteomes" id="UP000799777">
    <property type="component" value="Unassembled WGS sequence"/>
</dbReference>
<comment type="caution">
    <text evidence="1">The sequence shown here is derived from an EMBL/GenBank/DDBJ whole genome shotgun (WGS) entry which is preliminary data.</text>
</comment>
<proteinExistence type="predicted"/>
<evidence type="ECO:0000313" key="2">
    <source>
        <dbReference type="Proteomes" id="UP000799777"/>
    </source>
</evidence>
<keyword evidence="2" id="KW-1185">Reference proteome</keyword>
<protein>
    <submittedName>
        <fullName evidence="1">Uncharacterized protein</fullName>
    </submittedName>
</protein>
<reference evidence="1" key="1">
    <citation type="journal article" date="2020" name="Stud. Mycol.">
        <title>101 Dothideomycetes genomes: a test case for predicting lifestyles and emergence of pathogens.</title>
        <authorList>
            <person name="Haridas S."/>
            <person name="Albert R."/>
            <person name="Binder M."/>
            <person name="Bloem J."/>
            <person name="Labutti K."/>
            <person name="Salamov A."/>
            <person name="Andreopoulos B."/>
            <person name="Baker S."/>
            <person name="Barry K."/>
            <person name="Bills G."/>
            <person name="Bluhm B."/>
            <person name="Cannon C."/>
            <person name="Castanera R."/>
            <person name="Culley D."/>
            <person name="Daum C."/>
            <person name="Ezra D."/>
            <person name="Gonzalez J."/>
            <person name="Henrissat B."/>
            <person name="Kuo A."/>
            <person name="Liang C."/>
            <person name="Lipzen A."/>
            <person name="Lutzoni F."/>
            <person name="Magnuson J."/>
            <person name="Mondo S."/>
            <person name="Nolan M."/>
            <person name="Ohm R."/>
            <person name="Pangilinan J."/>
            <person name="Park H.-J."/>
            <person name="Ramirez L."/>
            <person name="Alfaro M."/>
            <person name="Sun H."/>
            <person name="Tritt A."/>
            <person name="Yoshinaga Y."/>
            <person name="Zwiers L.-H."/>
            <person name="Turgeon B."/>
            <person name="Goodwin S."/>
            <person name="Spatafora J."/>
            <person name="Crous P."/>
            <person name="Grigoriev I."/>
        </authorList>
    </citation>
    <scope>NUCLEOTIDE SEQUENCE</scope>
    <source>
        <strain evidence="1">CBS 110217</strain>
    </source>
</reference>
<dbReference type="EMBL" id="ML978172">
    <property type="protein sequence ID" value="KAF2032533.1"/>
    <property type="molecule type" value="Genomic_DNA"/>
</dbReference>
<dbReference type="AlphaFoldDB" id="A0A9P4HDH1"/>
<sequence>METSLSVTSIDRGLLALAEPNDDASTQQSFMTNNAVDFAPCKPTPSYYADLDQGFTPVFDGRGAEQALEDIQEPVQQNCDSDVQYLGQCQLQEPLRYRARRDSVQQHYYDPEQYSDNPVPPNRLLLSPRAPEVVPAQQPAEDYSQITALRSAILAIAPMLYAARFLACRFSVVTGRKEPTQSRPGRITAALIAFDEPDCRRWVKLAGGIEYYDSYQHALQSVLQYLEDTVGQMLSVREHKKIHAHAWAWSNGNLI</sequence>
<gene>
    <name evidence="1" type="ORF">EK21DRAFT_109917</name>
</gene>
<accession>A0A9P4HDH1</accession>
<dbReference type="OrthoDB" id="10453371at2759"/>
<organism evidence="1 2">
    <name type="scientific">Setomelanomma holmii</name>
    <dbReference type="NCBI Taxonomy" id="210430"/>
    <lineage>
        <taxon>Eukaryota</taxon>
        <taxon>Fungi</taxon>
        <taxon>Dikarya</taxon>
        <taxon>Ascomycota</taxon>
        <taxon>Pezizomycotina</taxon>
        <taxon>Dothideomycetes</taxon>
        <taxon>Pleosporomycetidae</taxon>
        <taxon>Pleosporales</taxon>
        <taxon>Pleosporineae</taxon>
        <taxon>Phaeosphaeriaceae</taxon>
        <taxon>Setomelanomma</taxon>
    </lineage>
</organism>
<name>A0A9P4HDH1_9PLEO</name>
<evidence type="ECO:0000313" key="1">
    <source>
        <dbReference type="EMBL" id="KAF2032533.1"/>
    </source>
</evidence>